<evidence type="ECO:0000256" key="5">
    <source>
        <dbReference type="ARBA" id="ARBA00022833"/>
    </source>
</evidence>
<dbReference type="OrthoDB" id="428577at2759"/>
<dbReference type="PANTHER" id="PTHR31576">
    <property type="entry name" value="TATA BOX-BINDING PROTEIN-ASSOCIATED FACTOR RNA POLYMERASE I SUBUNIT B"/>
    <property type="match status" value="1"/>
</dbReference>
<evidence type="ECO:0000256" key="7">
    <source>
        <dbReference type="ARBA" id="ARBA00023125"/>
    </source>
</evidence>
<keyword evidence="9" id="KW-0539">Nucleus</keyword>
<keyword evidence="8" id="KW-0804">Transcription</keyword>
<evidence type="ECO:0000256" key="9">
    <source>
        <dbReference type="ARBA" id="ARBA00023242"/>
    </source>
</evidence>
<feature type="region of interest" description="Disordered" evidence="10">
    <location>
        <begin position="1"/>
        <end position="26"/>
    </location>
</feature>
<evidence type="ECO:0000256" key="2">
    <source>
        <dbReference type="ARBA" id="ARBA00006899"/>
    </source>
</evidence>
<evidence type="ECO:0000256" key="10">
    <source>
        <dbReference type="SAM" id="MobiDB-lite"/>
    </source>
</evidence>
<protein>
    <submittedName>
        <fullName evidence="13">Uncharacterized protein</fullName>
    </submittedName>
</protein>
<feature type="domain" description="Rrn7/TAF1B N-terminal cyclin" evidence="11">
    <location>
        <begin position="49"/>
        <end position="173"/>
    </location>
</feature>
<keyword evidence="6" id="KW-0805">Transcription regulation</keyword>
<evidence type="ECO:0000259" key="11">
    <source>
        <dbReference type="Pfam" id="PF20644"/>
    </source>
</evidence>
<comment type="subcellular location">
    <subcellularLocation>
        <location evidence="1">Nucleus</location>
        <location evidence="1">Nucleolus</location>
    </subcellularLocation>
</comment>
<name>A0A9P4R276_9PLEO</name>
<dbReference type="Pfam" id="PF20644">
    <property type="entry name" value="Rrn7_cyclin_N"/>
    <property type="match status" value="1"/>
</dbReference>
<proteinExistence type="inferred from homology"/>
<evidence type="ECO:0000313" key="13">
    <source>
        <dbReference type="EMBL" id="KAF2736775.1"/>
    </source>
</evidence>
<dbReference type="EMBL" id="ML996122">
    <property type="protein sequence ID" value="KAF2736775.1"/>
    <property type="molecule type" value="Genomic_DNA"/>
</dbReference>
<dbReference type="GO" id="GO:0070860">
    <property type="term" value="C:RNA polymerase I core factor complex"/>
    <property type="evidence" value="ECO:0007669"/>
    <property type="project" value="InterPro"/>
</dbReference>
<gene>
    <name evidence="13" type="ORF">EJ04DRAFT_432380</name>
</gene>
<keyword evidence="14" id="KW-1185">Reference proteome</keyword>
<keyword evidence="4" id="KW-0863">Zinc-finger</keyword>
<evidence type="ECO:0000259" key="12">
    <source>
        <dbReference type="Pfam" id="PF20645"/>
    </source>
</evidence>
<keyword evidence="5" id="KW-0862">Zinc</keyword>
<evidence type="ECO:0000313" key="14">
    <source>
        <dbReference type="Proteomes" id="UP000799444"/>
    </source>
</evidence>
<dbReference type="InterPro" id="IPR048540">
    <property type="entry name" value="Rrn7_cyclin_N"/>
</dbReference>
<organism evidence="13 14">
    <name type="scientific">Polyplosphaeria fusca</name>
    <dbReference type="NCBI Taxonomy" id="682080"/>
    <lineage>
        <taxon>Eukaryota</taxon>
        <taxon>Fungi</taxon>
        <taxon>Dikarya</taxon>
        <taxon>Ascomycota</taxon>
        <taxon>Pezizomycotina</taxon>
        <taxon>Dothideomycetes</taxon>
        <taxon>Pleosporomycetidae</taxon>
        <taxon>Pleosporales</taxon>
        <taxon>Tetraplosphaeriaceae</taxon>
        <taxon>Polyplosphaeria</taxon>
    </lineage>
</organism>
<keyword evidence="3" id="KW-0479">Metal-binding</keyword>
<dbReference type="Proteomes" id="UP000799444">
    <property type="component" value="Unassembled WGS sequence"/>
</dbReference>
<dbReference type="PANTHER" id="PTHR31576:SF2">
    <property type="entry name" value="TATA BOX-BINDING PROTEIN-ASSOCIATED FACTOR RNA POLYMERASE I SUBUNIT B"/>
    <property type="match status" value="1"/>
</dbReference>
<dbReference type="GO" id="GO:0042790">
    <property type="term" value="P:nucleolar large rRNA transcription by RNA polymerase I"/>
    <property type="evidence" value="ECO:0007669"/>
    <property type="project" value="TreeGrafter"/>
</dbReference>
<evidence type="ECO:0000256" key="6">
    <source>
        <dbReference type="ARBA" id="ARBA00023015"/>
    </source>
</evidence>
<sequence>MQTLVTGQDDDDYSAAPRARTRQKDTDHKEKIYQYFKGPRAVQLYLKSLQLILQHQVQFLIQDKGLPAEIEIIVRELWCLRIAKLGDKMTEAHDYDSQSQGLTTDASGPESDDDYALLNRKLKLNNTPGLIDCLALCYLGITTLRLDTTPGDICDWTINDKMPYHRAIKYLPKSMKDRLPSGYHAVLDPNSLLNIERFYSVLLDIASSLQKEHGIKWPPLNHPLLLARYIQELALPLELYHATTELARVLDYSLALSESNTGKSRVQHLPEAQLASCLVVCTKLAYPFDRRQRHPQTMGEAAAVALDWEKWLAHVDKSSEGDNEVPRKLTSKELATVQEADIFEMADNQLDEYLDWYQDTFIDQDKHEVDEYRKDLYSWFPIDRDRSAHSPQEQDTESKTQRQLKAVSAVHGTMQPIRIIKDTEGDDVVRPGQHYTYYRNLEELPDHARKFYEMVAKVAGLSLEMLVMAVFFAETAIEKRRKQDQKLATAID</sequence>
<reference evidence="13" key="1">
    <citation type="journal article" date="2020" name="Stud. Mycol.">
        <title>101 Dothideomycetes genomes: a test case for predicting lifestyles and emergence of pathogens.</title>
        <authorList>
            <person name="Haridas S."/>
            <person name="Albert R."/>
            <person name="Binder M."/>
            <person name="Bloem J."/>
            <person name="Labutti K."/>
            <person name="Salamov A."/>
            <person name="Andreopoulos B."/>
            <person name="Baker S."/>
            <person name="Barry K."/>
            <person name="Bills G."/>
            <person name="Bluhm B."/>
            <person name="Cannon C."/>
            <person name="Castanera R."/>
            <person name="Culley D."/>
            <person name="Daum C."/>
            <person name="Ezra D."/>
            <person name="Gonzalez J."/>
            <person name="Henrissat B."/>
            <person name="Kuo A."/>
            <person name="Liang C."/>
            <person name="Lipzen A."/>
            <person name="Lutzoni F."/>
            <person name="Magnuson J."/>
            <person name="Mondo S."/>
            <person name="Nolan M."/>
            <person name="Ohm R."/>
            <person name="Pangilinan J."/>
            <person name="Park H.-J."/>
            <person name="Ramirez L."/>
            <person name="Alfaro M."/>
            <person name="Sun H."/>
            <person name="Tritt A."/>
            <person name="Yoshinaga Y."/>
            <person name="Zwiers L.-H."/>
            <person name="Turgeon B."/>
            <person name="Goodwin S."/>
            <person name="Spatafora J."/>
            <person name="Crous P."/>
            <person name="Grigoriev I."/>
        </authorList>
    </citation>
    <scope>NUCLEOTIDE SEQUENCE</scope>
    <source>
        <strain evidence="13">CBS 125425</strain>
    </source>
</reference>
<dbReference type="InterPro" id="IPR048538">
    <property type="entry name" value="Rrn7_cyclin_C"/>
</dbReference>
<evidence type="ECO:0000256" key="4">
    <source>
        <dbReference type="ARBA" id="ARBA00022771"/>
    </source>
</evidence>
<evidence type="ECO:0000256" key="3">
    <source>
        <dbReference type="ARBA" id="ARBA00022723"/>
    </source>
</evidence>
<dbReference type="Pfam" id="PF20645">
    <property type="entry name" value="Rrn7_cyclin_C"/>
    <property type="match status" value="1"/>
</dbReference>
<dbReference type="AlphaFoldDB" id="A0A9P4R276"/>
<accession>A0A9P4R276</accession>
<evidence type="ECO:0000256" key="1">
    <source>
        <dbReference type="ARBA" id="ARBA00004604"/>
    </source>
</evidence>
<dbReference type="InterPro" id="IPR033599">
    <property type="entry name" value="TAF1B/Rrn7"/>
</dbReference>
<keyword evidence="7" id="KW-0238">DNA-binding</keyword>
<dbReference type="GO" id="GO:0008270">
    <property type="term" value="F:zinc ion binding"/>
    <property type="evidence" value="ECO:0007669"/>
    <property type="project" value="UniProtKB-KW"/>
</dbReference>
<evidence type="ECO:0000256" key="8">
    <source>
        <dbReference type="ARBA" id="ARBA00023163"/>
    </source>
</evidence>
<comment type="caution">
    <text evidence="13">The sequence shown here is derived from an EMBL/GenBank/DDBJ whole genome shotgun (WGS) entry which is preliminary data.</text>
</comment>
<feature type="domain" description="Rrn7/TAF1B C-terminal cyclin" evidence="12">
    <location>
        <begin position="196"/>
        <end position="361"/>
    </location>
</feature>
<dbReference type="GO" id="GO:0001164">
    <property type="term" value="F:RNA polymerase I core promoter sequence-specific DNA binding"/>
    <property type="evidence" value="ECO:0007669"/>
    <property type="project" value="InterPro"/>
</dbReference>
<comment type="similarity">
    <text evidence="2">Belongs to the RRN7/TAF1B family.</text>
</comment>